<dbReference type="OrthoDB" id="4775411at2"/>
<name>A0A1I5C402_9MICO</name>
<proteinExistence type="predicted"/>
<dbReference type="Gene3D" id="3.30.9.10">
    <property type="entry name" value="D-Amino Acid Oxidase, subunit A, domain 2"/>
    <property type="match status" value="1"/>
</dbReference>
<gene>
    <name evidence="3" type="ORF">SAMN05216219_2192</name>
</gene>
<keyword evidence="1" id="KW-0560">Oxidoreductase</keyword>
<accession>A0A1I5C402</accession>
<dbReference type="EMBL" id="FOVM01000006">
    <property type="protein sequence ID" value="SFN81657.1"/>
    <property type="molecule type" value="Genomic_DNA"/>
</dbReference>
<evidence type="ECO:0000313" key="3">
    <source>
        <dbReference type="EMBL" id="SFN81657.1"/>
    </source>
</evidence>
<dbReference type="AlphaFoldDB" id="A0A1I5C402"/>
<evidence type="ECO:0000259" key="2">
    <source>
        <dbReference type="Pfam" id="PF01266"/>
    </source>
</evidence>
<evidence type="ECO:0000256" key="1">
    <source>
        <dbReference type="ARBA" id="ARBA00023002"/>
    </source>
</evidence>
<evidence type="ECO:0000313" key="4">
    <source>
        <dbReference type="Proteomes" id="UP000198867"/>
    </source>
</evidence>
<dbReference type="InterPro" id="IPR006076">
    <property type="entry name" value="FAD-dep_OxRdtase"/>
</dbReference>
<dbReference type="InterPro" id="IPR036188">
    <property type="entry name" value="FAD/NAD-bd_sf"/>
</dbReference>
<dbReference type="Gene3D" id="3.50.50.60">
    <property type="entry name" value="FAD/NAD(P)-binding domain"/>
    <property type="match status" value="1"/>
</dbReference>
<organism evidence="3 4">
    <name type="scientific">Mycetocola miduiensis</name>
    <dbReference type="NCBI Taxonomy" id="995034"/>
    <lineage>
        <taxon>Bacteria</taxon>
        <taxon>Bacillati</taxon>
        <taxon>Actinomycetota</taxon>
        <taxon>Actinomycetes</taxon>
        <taxon>Micrococcales</taxon>
        <taxon>Microbacteriaceae</taxon>
        <taxon>Mycetocola</taxon>
    </lineage>
</organism>
<feature type="domain" description="FAD dependent oxidoreductase" evidence="2">
    <location>
        <begin position="9"/>
        <end position="352"/>
    </location>
</feature>
<dbReference type="PANTHER" id="PTHR13847">
    <property type="entry name" value="SARCOSINE DEHYDROGENASE-RELATED"/>
    <property type="match status" value="1"/>
</dbReference>
<dbReference type="PANTHER" id="PTHR13847:SF289">
    <property type="entry name" value="GLYCINE OXIDASE"/>
    <property type="match status" value="1"/>
</dbReference>
<keyword evidence="4" id="KW-1185">Reference proteome</keyword>
<dbReference type="RefSeq" id="WP_090711354.1">
    <property type="nucleotide sequence ID" value="NZ_FOVM01000006.1"/>
</dbReference>
<dbReference type="STRING" id="995034.SAMN05216219_2192"/>
<dbReference type="PRINTS" id="PR00411">
    <property type="entry name" value="PNDRDTASEI"/>
</dbReference>
<dbReference type="GO" id="GO:0005737">
    <property type="term" value="C:cytoplasm"/>
    <property type="evidence" value="ECO:0007669"/>
    <property type="project" value="TreeGrafter"/>
</dbReference>
<dbReference type="Pfam" id="PF01266">
    <property type="entry name" value="DAO"/>
    <property type="match status" value="1"/>
</dbReference>
<dbReference type="Proteomes" id="UP000198867">
    <property type="component" value="Unassembled WGS sequence"/>
</dbReference>
<dbReference type="GO" id="GO:0016491">
    <property type="term" value="F:oxidoreductase activity"/>
    <property type="evidence" value="ECO:0007669"/>
    <property type="project" value="UniProtKB-KW"/>
</dbReference>
<sequence>MTTPTSSARVVVIGGGVLGVSTATHLARAGASVTLLTESAISSGASGRSLSWLNSAGERSPEYHALRMAGIDRYRTLGQKLGDNRFLRFEGGLTWAAPGESYASRYQHERSIGYDSVWLQPDEIERWTPGVDPSSVNSEGAIFNPGEGWVDLPSLIEHLLSGFRAAGGTVHDNVGRVSVDVTNGRASGARTAGGDVHEADAVVLAAGPWVPGALDELGVRVEDQTPISLLLTTHPVKTDLKAVLNTPRVAVRPTPDGTLVLDSGWSEEEVVDLGNGSYQVNDDTLAGLLAEASAVLAGHPTLELDRYGVGPKPIPGDGEPVAGPVDEIPGLHVLFTHSGATLGLILGELVAQEILTGIASPLLQRFRLSRFSVPTS</sequence>
<dbReference type="SUPFAM" id="SSF51905">
    <property type="entry name" value="FAD/NAD(P)-binding domain"/>
    <property type="match status" value="1"/>
</dbReference>
<protein>
    <submittedName>
        <fullName evidence="3">Glycine/D-amino acid oxidase</fullName>
    </submittedName>
</protein>
<reference evidence="4" key="1">
    <citation type="submission" date="2016-10" db="EMBL/GenBank/DDBJ databases">
        <authorList>
            <person name="Varghese N."/>
            <person name="Submissions S."/>
        </authorList>
    </citation>
    <scope>NUCLEOTIDE SEQUENCE [LARGE SCALE GENOMIC DNA]</scope>
    <source>
        <strain evidence="4">CGMCC 1.11101</strain>
    </source>
</reference>